<keyword evidence="7" id="KW-0274">FAD</keyword>
<dbReference type="Proteomes" id="UP001596356">
    <property type="component" value="Unassembled WGS sequence"/>
</dbReference>
<evidence type="ECO:0000256" key="8">
    <source>
        <dbReference type="ARBA" id="ARBA00022842"/>
    </source>
</evidence>
<evidence type="ECO:0000313" key="12">
    <source>
        <dbReference type="Proteomes" id="UP001596356"/>
    </source>
</evidence>
<dbReference type="InterPro" id="IPR003374">
    <property type="entry name" value="ApbE-like_sf"/>
</dbReference>
<dbReference type="PANTHER" id="PTHR30040:SF2">
    <property type="entry name" value="FAD:PROTEIN FMN TRANSFERASE"/>
    <property type="match status" value="1"/>
</dbReference>
<protein>
    <recommendedName>
        <fullName evidence="3">FAD:protein FMN transferase</fullName>
        <ecNumber evidence="2">2.7.1.180</ecNumber>
    </recommendedName>
    <alternativeName>
        <fullName evidence="9">Flavin transferase</fullName>
    </alternativeName>
</protein>
<keyword evidence="6" id="KW-0479">Metal-binding</keyword>
<proteinExistence type="predicted"/>
<dbReference type="Gene3D" id="3.10.520.10">
    <property type="entry name" value="ApbE-like domains"/>
    <property type="match status" value="2"/>
</dbReference>
<evidence type="ECO:0000256" key="3">
    <source>
        <dbReference type="ARBA" id="ARBA00016337"/>
    </source>
</evidence>
<organism evidence="11 12">
    <name type="scientific">Branchiibius cervicis</name>
    <dbReference type="NCBI Taxonomy" id="908252"/>
    <lineage>
        <taxon>Bacteria</taxon>
        <taxon>Bacillati</taxon>
        <taxon>Actinomycetota</taxon>
        <taxon>Actinomycetes</taxon>
        <taxon>Micrococcales</taxon>
        <taxon>Dermacoccaceae</taxon>
        <taxon>Branchiibius</taxon>
    </lineage>
</organism>
<keyword evidence="8" id="KW-0460">Magnesium</keyword>
<accession>A0ABW2AXA1</accession>
<sequence>MWVEQIMGLPVSLHVRTEPGPRPDLEEAVAAVFATLRRFDAVFSTYRPDSDLMRVRRGELSLREAHPWLTRAHDLTDEAVAATGGLFATDLIAPDGSRGWDPTGLAKGWALERAVEPLRDVLAISFCCNGGGDVVCGLGARSEHLRASWRVGLQDPRDAQRIADVVHVETGAVATSGNSARGQHILDPRSGSLIDRTGSATVSGPSLMWADIWATACFIDPTALQRTVRRAAGDGRRTAVWTCRDRLVSQVSLR</sequence>
<evidence type="ECO:0000256" key="10">
    <source>
        <dbReference type="ARBA" id="ARBA00048540"/>
    </source>
</evidence>
<name>A0ABW2AXA1_9MICO</name>
<keyword evidence="4" id="KW-0285">Flavoprotein</keyword>
<gene>
    <name evidence="11" type="ORF">ACFQBT_17300</name>
</gene>
<evidence type="ECO:0000256" key="2">
    <source>
        <dbReference type="ARBA" id="ARBA00011955"/>
    </source>
</evidence>
<comment type="cofactor">
    <cofactor evidence="1">
        <name>Mg(2+)</name>
        <dbReference type="ChEBI" id="CHEBI:18420"/>
    </cofactor>
</comment>
<evidence type="ECO:0000256" key="9">
    <source>
        <dbReference type="ARBA" id="ARBA00031306"/>
    </source>
</evidence>
<evidence type="ECO:0000256" key="4">
    <source>
        <dbReference type="ARBA" id="ARBA00022630"/>
    </source>
</evidence>
<dbReference type="Pfam" id="PF02424">
    <property type="entry name" value="ApbE"/>
    <property type="match status" value="1"/>
</dbReference>
<comment type="caution">
    <text evidence="11">The sequence shown here is derived from an EMBL/GenBank/DDBJ whole genome shotgun (WGS) entry which is preliminary data.</text>
</comment>
<comment type="catalytic activity">
    <reaction evidence="10">
        <text>L-threonyl-[protein] + FAD = FMN-L-threonyl-[protein] + AMP + H(+)</text>
        <dbReference type="Rhea" id="RHEA:36847"/>
        <dbReference type="Rhea" id="RHEA-COMP:11060"/>
        <dbReference type="Rhea" id="RHEA-COMP:11061"/>
        <dbReference type="ChEBI" id="CHEBI:15378"/>
        <dbReference type="ChEBI" id="CHEBI:30013"/>
        <dbReference type="ChEBI" id="CHEBI:57692"/>
        <dbReference type="ChEBI" id="CHEBI:74257"/>
        <dbReference type="ChEBI" id="CHEBI:456215"/>
        <dbReference type="EC" id="2.7.1.180"/>
    </reaction>
</comment>
<evidence type="ECO:0000256" key="6">
    <source>
        <dbReference type="ARBA" id="ARBA00022723"/>
    </source>
</evidence>
<reference evidence="12" key="1">
    <citation type="journal article" date="2019" name="Int. J. Syst. Evol. Microbiol.">
        <title>The Global Catalogue of Microorganisms (GCM) 10K type strain sequencing project: providing services to taxonomists for standard genome sequencing and annotation.</title>
        <authorList>
            <consortium name="The Broad Institute Genomics Platform"/>
            <consortium name="The Broad Institute Genome Sequencing Center for Infectious Disease"/>
            <person name="Wu L."/>
            <person name="Ma J."/>
        </authorList>
    </citation>
    <scope>NUCLEOTIDE SEQUENCE [LARGE SCALE GENOMIC DNA]</scope>
    <source>
        <strain evidence="12">NBRC 106593</strain>
    </source>
</reference>
<dbReference type="EMBL" id="JBHSWJ010000002">
    <property type="protein sequence ID" value="MFC6715475.1"/>
    <property type="molecule type" value="Genomic_DNA"/>
</dbReference>
<dbReference type="RefSeq" id="WP_377824607.1">
    <property type="nucleotide sequence ID" value="NZ_JBHSWJ010000002.1"/>
</dbReference>
<dbReference type="SUPFAM" id="SSF143631">
    <property type="entry name" value="ApbE-like"/>
    <property type="match status" value="1"/>
</dbReference>
<evidence type="ECO:0000313" key="11">
    <source>
        <dbReference type="EMBL" id="MFC6715475.1"/>
    </source>
</evidence>
<keyword evidence="5 11" id="KW-0808">Transferase</keyword>
<evidence type="ECO:0000256" key="1">
    <source>
        <dbReference type="ARBA" id="ARBA00001946"/>
    </source>
</evidence>
<keyword evidence="12" id="KW-1185">Reference proteome</keyword>
<evidence type="ECO:0000256" key="5">
    <source>
        <dbReference type="ARBA" id="ARBA00022679"/>
    </source>
</evidence>
<dbReference type="InterPro" id="IPR024932">
    <property type="entry name" value="ApbE"/>
</dbReference>
<dbReference type="GO" id="GO:0016740">
    <property type="term" value="F:transferase activity"/>
    <property type="evidence" value="ECO:0007669"/>
    <property type="project" value="UniProtKB-KW"/>
</dbReference>
<dbReference type="PANTHER" id="PTHR30040">
    <property type="entry name" value="THIAMINE BIOSYNTHESIS LIPOPROTEIN APBE"/>
    <property type="match status" value="1"/>
</dbReference>
<dbReference type="EC" id="2.7.1.180" evidence="2"/>
<evidence type="ECO:0000256" key="7">
    <source>
        <dbReference type="ARBA" id="ARBA00022827"/>
    </source>
</evidence>